<keyword evidence="9 13" id="KW-0418">Kinase</keyword>
<dbReference type="EMBL" id="QYRN01000007">
    <property type="protein sequence ID" value="RIX99744.1"/>
    <property type="molecule type" value="Genomic_DNA"/>
</dbReference>
<evidence type="ECO:0000256" key="5">
    <source>
        <dbReference type="ARBA" id="ARBA00022516"/>
    </source>
</evidence>
<dbReference type="GO" id="GO:0005886">
    <property type="term" value="C:plasma membrane"/>
    <property type="evidence" value="ECO:0007669"/>
    <property type="project" value="TreeGrafter"/>
</dbReference>
<keyword evidence="15" id="KW-1185">Reference proteome</keyword>
<dbReference type="RefSeq" id="WP_119540874.1">
    <property type="nucleotide sequence ID" value="NZ_QYRN01000007.1"/>
</dbReference>
<comment type="caution">
    <text evidence="14">The sequence shown here is derived from an EMBL/GenBank/DDBJ whole genome shotgun (WGS) entry which is preliminary data.</text>
</comment>
<dbReference type="EC" id="2.7.1.130" evidence="3 13"/>
<dbReference type="AlphaFoldDB" id="A0A3A1WKG9"/>
<dbReference type="GO" id="GO:0009245">
    <property type="term" value="P:lipid A biosynthetic process"/>
    <property type="evidence" value="ECO:0007669"/>
    <property type="project" value="UniProtKB-UniRule"/>
</dbReference>
<dbReference type="Proteomes" id="UP000265750">
    <property type="component" value="Unassembled WGS sequence"/>
</dbReference>
<evidence type="ECO:0000256" key="1">
    <source>
        <dbReference type="ARBA" id="ARBA00002274"/>
    </source>
</evidence>
<evidence type="ECO:0000256" key="12">
    <source>
        <dbReference type="ARBA" id="ARBA00029757"/>
    </source>
</evidence>
<evidence type="ECO:0000313" key="15">
    <source>
        <dbReference type="Proteomes" id="UP000265750"/>
    </source>
</evidence>
<dbReference type="PANTHER" id="PTHR42724:SF1">
    <property type="entry name" value="TETRAACYLDISACCHARIDE 4'-KINASE, MITOCHONDRIAL-RELATED"/>
    <property type="match status" value="1"/>
</dbReference>
<comment type="catalytic activity">
    <reaction evidence="13">
        <text>a lipid A disaccharide + ATP = a lipid IVA + ADP + H(+)</text>
        <dbReference type="Rhea" id="RHEA:67840"/>
        <dbReference type="ChEBI" id="CHEBI:15378"/>
        <dbReference type="ChEBI" id="CHEBI:30616"/>
        <dbReference type="ChEBI" id="CHEBI:176343"/>
        <dbReference type="ChEBI" id="CHEBI:176425"/>
        <dbReference type="ChEBI" id="CHEBI:456216"/>
        <dbReference type="EC" id="2.7.1.130"/>
    </reaction>
</comment>
<dbReference type="InterPro" id="IPR003758">
    <property type="entry name" value="LpxK"/>
</dbReference>
<dbReference type="HAMAP" id="MF_00409">
    <property type="entry name" value="LpxK"/>
    <property type="match status" value="1"/>
</dbReference>
<keyword evidence="5 13" id="KW-0444">Lipid biosynthesis</keyword>
<keyword evidence="10 13" id="KW-0067">ATP-binding</keyword>
<keyword evidence="8 13" id="KW-0547">Nucleotide-binding</keyword>
<dbReference type="NCBIfam" id="TIGR00682">
    <property type="entry name" value="lpxK"/>
    <property type="match status" value="1"/>
</dbReference>
<evidence type="ECO:0000256" key="2">
    <source>
        <dbReference type="ARBA" id="ARBA00004870"/>
    </source>
</evidence>
<dbReference type="InterPro" id="IPR027417">
    <property type="entry name" value="P-loop_NTPase"/>
</dbReference>
<sequence>MGARAPAFWFAPAGWQASLLSPAALVYGRVAARRMERAPRRPATAPLICVGNFTLGGGGKTPAALALAEAARARGLRPGFLTRGHGGAARLPLLVDPDRHGAGLVGDEALLLAEAAPTAVSPDRAAGAILLRHAGCDLFLMDDGFQSAQLRADVALLVVDGARGLGNGRVFPAGPLRAPLEAQWPLADAILVVGEGEAGDAVARRAAAEGRPVHRARLAVLDAASLRGARCLAFAGIADPGKFHRSLAEAGAVVEARRDFPDHHPFGEADAGALLAEAEAKGLVPVTTAKDHVRLAGGGPRARALAEASRVLRVALRFGDAGAPDALIAAALRSFGAR</sequence>
<comment type="similarity">
    <text evidence="13">Belongs to the LpxK family.</text>
</comment>
<dbReference type="OrthoDB" id="9766423at2"/>
<name>A0A3A1WKG9_9HYPH</name>
<dbReference type="GO" id="GO:0009029">
    <property type="term" value="F:lipid-A 4'-kinase activity"/>
    <property type="evidence" value="ECO:0007669"/>
    <property type="project" value="UniProtKB-UniRule"/>
</dbReference>
<evidence type="ECO:0000256" key="6">
    <source>
        <dbReference type="ARBA" id="ARBA00022556"/>
    </source>
</evidence>
<evidence type="ECO:0000256" key="3">
    <source>
        <dbReference type="ARBA" id="ARBA00012071"/>
    </source>
</evidence>
<evidence type="ECO:0000256" key="11">
    <source>
        <dbReference type="ARBA" id="ARBA00023098"/>
    </source>
</evidence>
<organism evidence="14 15">
    <name type="scientific">Aureimonas flava</name>
    <dbReference type="NCBI Taxonomy" id="2320271"/>
    <lineage>
        <taxon>Bacteria</taxon>
        <taxon>Pseudomonadati</taxon>
        <taxon>Pseudomonadota</taxon>
        <taxon>Alphaproteobacteria</taxon>
        <taxon>Hyphomicrobiales</taxon>
        <taxon>Aurantimonadaceae</taxon>
        <taxon>Aureimonas</taxon>
    </lineage>
</organism>
<proteinExistence type="inferred from homology"/>
<keyword evidence="6 13" id="KW-0441">Lipid A biosynthesis</keyword>
<dbReference type="UniPathway" id="UPA00359">
    <property type="reaction ID" value="UER00482"/>
</dbReference>
<dbReference type="GO" id="GO:0009244">
    <property type="term" value="P:lipopolysaccharide core region biosynthetic process"/>
    <property type="evidence" value="ECO:0007669"/>
    <property type="project" value="TreeGrafter"/>
</dbReference>
<reference evidence="15" key="1">
    <citation type="submission" date="2018-09" db="EMBL/GenBank/DDBJ databases">
        <authorList>
            <person name="Tuo L."/>
        </authorList>
    </citation>
    <scope>NUCLEOTIDE SEQUENCE [LARGE SCALE GENOMIC DNA]</scope>
    <source>
        <strain evidence="15">M2BS4Y-1</strain>
    </source>
</reference>
<comment type="pathway">
    <text evidence="2 13">Glycolipid biosynthesis; lipid IV(A) biosynthesis; lipid IV(A) from (3R)-3-hydroxytetradecanoyl-[acyl-carrier-protein] and UDP-N-acetyl-alpha-D-glucosamine: step 6/6.</text>
</comment>
<dbReference type="GO" id="GO:0005524">
    <property type="term" value="F:ATP binding"/>
    <property type="evidence" value="ECO:0007669"/>
    <property type="project" value="UniProtKB-UniRule"/>
</dbReference>
<evidence type="ECO:0000256" key="7">
    <source>
        <dbReference type="ARBA" id="ARBA00022679"/>
    </source>
</evidence>
<feature type="binding site" evidence="13">
    <location>
        <begin position="54"/>
        <end position="61"/>
    </location>
    <ligand>
        <name>ATP</name>
        <dbReference type="ChEBI" id="CHEBI:30616"/>
    </ligand>
</feature>
<dbReference type="SUPFAM" id="SSF52540">
    <property type="entry name" value="P-loop containing nucleoside triphosphate hydrolases"/>
    <property type="match status" value="1"/>
</dbReference>
<dbReference type="PANTHER" id="PTHR42724">
    <property type="entry name" value="TETRAACYLDISACCHARIDE 4'-KINASE"/>
    <property type="match status" value="1"/>
</dbReference>
<protein>
    <recommendedName>
        <fullName evidence="4 13">Tetraacyldisaccharide 4'-kinase</fullName>
        <ecNumber evidence="3 13">2.7.1.130</ecNumber>
    </recommendedName>
    <alternativeName>
        <fullName evidence="12 13">Lipid A 4'-kinase</fullName>
    </alternativeName>
</protein>
<gene>
    <name evidence="13" type="primary">lpxK</name>
    <name evidence="14" type="ORF">D3218_14110</name>
</gene>
<evidence type="ECO:0000256" key="9">
    <source>
        <dbReference type="ARBA" id="ARBA00022777"/>
    </source>
</evidence>
<keyword evidence="11 13" id="KW-0443">Lipid metabolism</keyword>
<accession>A0A3A1WKG9</accession>
<dbReference type="Pfam" id="PF02606">
    <property type="entry name" value="LpxK"/>
    <property type="match status" value="1"/>
</dbReference>
<keyword evidence="7 13" id="KW-0808">Transferase</keyword>
<evidence type="ECO:0000256" key="8">
    <source>
        <dbReference type="ARBA" id="ARBA00022741"/>
    </source>
</evidence>
<evidence type="ECO:0000313" key="14">
    <source>
        <dbReference type="EMBL" id="RIX99744.1"/>
    </source>
</evidence>
<evidence type="ECO:0000256" key="4">
    <source>
        <dbReference type="ARBA" id="ARBA00016436"/>
    </source>
</evidence>
<comment type="function">
    <text evidence="1 13">Transfers the gamma-phosphate of ATP to the 4'-position of a tetraacyldisaccharide 1-phosphate intermediate (termed DS-1-P) to form tetraacyldisaccharide 1,4'-bis-phosphate (lipid IVA).</text>
</comment>
<evidence type="ECO:0000256" key="10">
    <source>
        <dbReference type="ARBA" id="ARBA00022840"/>
    </source>
</evidence>
<evidence type="ECO:0000256" key="13">
    <source>
        <dbReference type="HAMAP-Rule" id="MF_00409"/>
    </source>
</evidence>